<keyword evidence="3" id="KW-1185">Reference proteome</keyword>
<organism evidence="2 3">
    <name type="scientific">Dreissena polymorpha</name>
    <name type="common">Zebra mussel</name>
    <name type="synonym">Mytilus polymorpha</name>
    <dbReference type="NCBI Taxonomy" id="45954"/>
    <lineage>
        <taxon>Eukaryota</taxon>
        <taxon>Metazoa</taxon>
        <taxon>Spiralia</taxon>
        <taxon>Lophotrochozoa</taxon>
        <taxon>Mollusca</taxon>
        <taxon>Bivalvia</taxon>
        <taxon>Autobranchia</taxon>
        <taxon>Heteroconchia</taxon>
        <taxon>Euheterodonta</taxon>
        <taxon>Imparidentia</taxon>
        <taxon>Neoheterodontei</taxon>
        <taxon>Myida</taxon>
        <taxon>Dreissenoidea</taxon>
        <taxon>Dreissenidae</taxon>
        <taxon>Dreissena</taxon>
    </lineage>
</organism>
<reference evidence="2" key="2">
    <citation type="submission" date="2020-11" db="EMBL/GenBank/DDBJ databases">
        <authorList>
            <person name="McCartney M.A."/>
            <person name="Auch B."/>
            <person name="Kono T."/>
            <person name="Mallez S."/>
            <person name="Becker A."/>
            <person name="Gohl D.M."/>
            <person name="Silverstein K.A.T."/>
            <person name="Koren S."/>
            <person name="Bechman K.B."/>
            <person name="Herman A."/>
            <person name="Abrahante J.E."/>
            <person name="Garbe J."/>
        </authorList>
    </citation>
    <scope>NUCLEOTIDE SEQUENCE</scope>
    <source>
        <strain evidence="2">Duluth1</strain>
        <tissue evidence="2">Whole animal</tissue>
    </source>
</reference>
<feature type="compositionally biased region" description="Basic and acidic residues" evidence="1">
    <location>
        <begin position="62"/>
        <end position="78"/>
    </location>
</feature>
<evidence type="ECO:0000313" key="2">
    <source>
        <dbReference type="EMBL" id="KAH3788514.1"/>
    </source>
</evidence>
<accession>A0A9D4EXA3</accession>
<reference evidence="2" key="1">
    <citation type="journal article" date="2019" name="bioRxiv">
        <title>The Genome of the Zebra Mussel, Dreissena polymorpha: A Resource for Invasive Species Research.</title>
        <authorList>
            <person name="McCartney M.A."/>
            <person name="Auch B."/>
            <person name="Kono T."/>
            <person name="Mallez S."/>
            <person name="Zhang Y."/>
            <person name="Obille A."/>
            <person name="Becker A."/>
            <person name="Abrahante J.E."/>
            <person name="Garbe J."/>
            <person name="Badalamenti J.P."/>
            <person name="Herman A."/>
            <person name="Mangelson H."/>
            <person name="Liachko I."/>
            <person name="Sullivan S."/>
            <person name="Sone E.D."/>
            <person name="Koren S."/>
            <person name="Silverstein K.A.T."/>
            <person name="Beckman K.B."/>
            <person name="Gohl D.M."/>
        </authorList>
    </citation>
    <scope>NUCLEOTIDE SEQUENCE</scope>
    <source>
        <strain evidence="2">Duluth1</strain>
        <tissue evidence="2">Whole animal</tissue>
    </source>
</reference>
<dbReference type="Proteomes" id="UP000828390">
    <property type="component" value="Unassembled WGS sequence"/>
</dbReference>
<evidence type="ECO:0000313" key="3">
    <source>
        <dbReference type="Proteomes" id="UP000828390"/>
    </source>
</evidence>
<sequence length="78" mass="8686">MRAGWLAGWLAGGLAGWRAGGTSFMIFIAQKKPQCGNNCLNLAKIPFWRGMVPLHPPPIRQQPDRESIPMDTDRLDIL</sequence>
<protein>
    <submittedName>
        <fullName evidence="2">Uncharacterized protein</fullName>
    </submittedName>
</protein>
<dbReference type="AlphaFoldDB" id="A0A9D4EXA3"/>
<comment type="caution">
    <text evidence="2">The sequence shown here is derived from an EMBL/GenBank/DDBJ whole genome shotgun (WGS) entry which is preliminary data.</text>
</comment>
<gene>
    <name evidence="2" type="ORF">DPMN_166659</name>
</gene>
<feature type="region of interest" description="Disordered" evidence="1">
    <location>
        <begin position="56"/>
        <end position="78"/>
    </location>
</feature>
<dbReference type="EMBL" id="JAIWYP010000008">
    <property type="protein sequence ID" value="KAH3788514.1"/>
    <property type="molecule type" value="Genomic_DNA"/>
</dbReference>
<name>A0A9D4EXA3_DREPO</name>
<evidence type="ECO:0000256" key="1">
    <source>
        <dbReference type="SAM" id="MobiDB-lite"/>
    </source>
</evidence>
<proteinExistence type="predicted"/>